<accession>A0A0G0GC38</accession>
<dbReference type="InterPro" id="IPR043993">
    <property type="entry name" value="T4SS_pilin"/>
</dbReference>
<keyword evidence="1" id="KW-0812">Transmembrane</keyword>
<feature type="signal peptide" evidence="2">
    <location>
        <begin position="1"/>
        <end position="22"/>
    </location>
</feature>
<dbReference type="Proteomes" id="UP000034849">
    <property type="component" value="Unassembled WGS sequence"/>
</dbReference>
<proteinExistence type="predicted"/>
<keyword evidence="2" id="KW-0732">Signal</keyword>
<feature type="transmembrane region" description="Helical" evidence="1">
    <location>
        <begin position="176"/>
        <end position="200"/>
    </location>
</feature>
<protein>
    <submittedName>
        <fullName evidence="3">Uncharacterized protein</fullName>
    </submittedName>
</protein>
<feature type="transmembrane region" description="Helical" evidence="1">
    <location>
        <begin position="212"/>
        <end position="234"/>
    </location>
</feature>
<dbReference type="EMBL" id="LBSX01000008">
    <property type="protein sequence ID" value="KKQ27547.1"/>
    <property type="molecule type" value="Genomic_DNA"/>
</dbReference>
<organism evidence="3 4">
    <name type="scientific">Candidatus Magasanikbacteria bacterium GW2011_GWC2_37_14</name>
    <dbReference type="NCBI Taxonomy" id="1619046"/>
    <lineage>
        <taxon>Bacteria</taxon>
        <taxon>Candidatus Magasanikiibacteriota</taxon>
    </lineage>
</organism>
<dbReference type="Pfam" id="PF18895">
    <property type="entry name" value="T4SS_pilin"/>
    <property type="match status" value="1"/>
</dbReference>
<gene>
    <name evidence="3" type="ORF">US42_C0008G0058</name>
</gene>
<name>A0A0G0GC38_9BACT</name>
<reference evidence="3 4" key="1">
    <citation type="journal article" date="2015" name="Nature">
        <title>rRNA introns, odd ribosomes, and small enigmatic genomes across a large radiation of phyla.</title>
        <authorList>
            <person name="Brown C.T."/>
            <person name="Hug L.A."/>
            <person name="Thomas B.C."/>
            <person name="Sharon I."/>
            <person name="Castelle C.J."/>
            <person name="Singh A."/>
            <person name="Wilkins M.J."/>
            <person name="Williams K.H."/>
            <person name="Banfield J.F."/>
        </authorList>
    </citation>
    <scope>NUCLEOTIDE SEQUENCE [LARGE SCALE GENOMIC DNA]</scope>
</reference>
<sequence>MKSKLIVFLAILAWFLPSSVLASTFYCACKDAETAYRPCKTLTATTLAGAELECKGMEGNLGCDATGVSYPDGATCQEINEGYQDFINMVVGANYPTPKECKSGEQQQTWKQCILDALKEAGKSTLSAIDVENCTGLSCYEAPVDSPVVGLEGKIKDLNQIGTTDANKMIGRIIKAIMGLMGTVSLILFVYGGVLWMTAAGNSERAGEARKILIWTSLGMMVILGSYGIVDFIFKAFE</sequence>
<comment type="caution">
    <text evidence="3">The sequence shown here is derived from an EMBL/GenBank/DDBJ whole genome shotgun (WGS) entry which is preliminary data.</text>
</comment>
<evidence type="ECO:0000256" key="1">
    <source>
        <dbReference type="SAM" id="Phobius"/>
    </source>
</evidence>
<dbReference type="STRING" id="1619046.US42_C0008G0058"/>
<keyword evidence="1" id="KW-0472">Membrane</keyword>
<feature type="chain" id="PRO_5002532255" evidence="2">
    <location>
        <begin position="23"/>
        <end position="238"/>
    </location>
</feature>
<evidence type="ECO:0000256" key="2">
    <source>
        <dbReference type="SAM" id="SignalP"/>
    </source>
</evidence>
<evidence type="ECO:0000313" key="3">
    <source>
        <dbReference type="EMBL" id="KKQ27547.1"/>
    </source>
</evidence>
<keyword evidence="1" id="KW-1133">Transmembrane helix</keyword>
<dbReference type="AlphaFoldDB" id="A0A0G0GC38"/>
<evidence type="ECO:0000313" key="4">
    <source>
        <dbReference type="Proteomes" id="UP000034849"/>
    </source>
</evidence>